<evidence type="ECO:0000313" key="8">
    <source>
        <dbReference type="RefSeq" id="XP_022305328.1"/>
    </source>
</evidence>
<name>A0A8B8BPR2_CRAVI</name>
<evidence type="ECO:0000313" key="6">
    <source>
        <dbReference type="RefSeq" id="XP_022305326.1"/>
    </source>
</evidence>
<dbReference type="Proteomes" id="UP000694844">
    <property type="component" value="Chromosome 9"/>
</dbReference>
<dbReference type="SUPFAM" id="SSF101898">
    <property type="entry name" value="NHL repeat"/>
    <property type="match status" value="1"/>
</dbReference>
<dbReference type="RefSeq" id="XP_022305325.1">
    <property type="nucleotide sequence ID" value="XM_022449617.1"/>
</dbReference>
<protein>
    <submittedName>
        <fullName evidence="4 5">Uncharacterized protein LOC111112214</fullName>
    </submittedName>
</protein>
<dbReference type="RefSeq" id="XP_022305324.1">
    <property type="nucleotide sequence ID" value="XM_022449616.1"/>
</dbReference>
<dbReference type="KEGG" id="cvn:111112214"/>
<dbReference type="RefSeq" id="XP_022305326.1">
    <property type="nucleotide sequence ID" value="XM_022449618.1"/>
</dbReference>
<sequence>MTYWQEFTMQVAGAAVFPHNKPMLETPYILSDISTGFSPLYGVSYFDNETICTRGDVCIIKTYNHQGKLMESIKIPSGNFPQDIAFEQNGDLLYIDRRDKSVNIVRNTQIQTLIRPMGPRQPHNMCSTSSGELLVMMDSKNGEETELVRYSPEYTEIQSMTKDDRGRPLFSSGMYTRLLTENRNLEICVADWFARAVIGVSADGDLRFRYTGFPGDFGEPFQPFDVTTDSQANILTTDFRNHCIHILDQNGYFLRYIDNCDLHDPRGLCVDCADNLLVAERNTGKVKRIRYYDEILN</sequence>
<dbReference type="Gene3D" id="2.120.10.30">
    <property type="entry name" value="TolB, C-terminal domain"/>
    <property type="match status" value="2"/>
</dbReference>
<proteinExistence type="predicted"/>
<dbReference type="RefSeq" id="XP_022305327.1">
    <property type="nucleotide sequence ID" value="XM_022449619.1"/>
</dbReference>
<evidence type="ECO:0000313" key="4">
    <source>
        <dbReference type="RefSeq" id="XP_022305324.1"/>
    </source>
</evidence>
<keyword evidence="3" id="KW-1185">Reference proteome</keyword>
<accession>A0A8B8BPR2</accession>
<evidence type="ECO:0000313" key="5">
    <source>
        <dbReference type="RefSeq" id="XP_022305325.1"/>
    </source>
</evidence>
<reference evidence="4 5" key="1">
    <citation type="submission" date="2025-04" db="UniProtKB">
        <authorList>
            <consortium name="RefSeq"/>
        </authorList>
    </citation>
    <scope>IDENTIFICATION</scope>
    <source>
        <tissue evidence="4 5">Whole sample</tissue>
    </source>
</reference>
<evidence type="ECO:0000313" key="7">
    <source>
        <dbReference type="RefSeq" id="XP_022305327.1"/>
    </source>
</evidence>
<dbReference type="GO" id="GO:0043161">
    <property type="term" value="P:proteasome-mediated ubiquitin-dependent protein catabolic process"/>
    <property type="evidence" value="ECO:0007669"/>
    <property type="project" value="TreeGrafter"/>
</dbReference>
<evidence type="ECO:0000256" key="1">
    <source>
        <dbReference type="ARBA" id="ARBA00022737"/>
    </source>
</evidence>
<dbReference type="InterPro" id="IPR001258">
    <property type="entry name" value="NHL_repeat"/>
</dbReference>
<dbReference type="GO" id="GO:0061630">
    <property type="term" value="F:ubiquitin protein ligase activity"/>
    <property type="evidence" value="ECO:0007669"/>
    <property type="project" value="TreeGrafter"/>
</dbReference>
<evidence type="ECO:0000313" key="3">
    <source>
        <dbReference type="Proteomes" id="UP000694844"/>
    </source>
</evidence>
<dbReference type="AlphaFoldDB" id="A0A8B8BPR2"/>
<dbReference type="GO" id="GO:0000209">
    <property type="term" value="P:protein polyubiquitination"/>
    <property type="evidence" value="ECO:0007669"/>
    <property type="project" value="TreeGrafter"/>
</dbReference>
<evidence type="ECO:0000256" key="2">
    <source>
        <dbReference type="PROSITE-ProRule" id="PRU00504"/>
    </source>
</evidence>
<organism evidence="3 8">
    <name type="scientific">Crassostrea virginica</name>
    <name type="common">Eastern oyster</name>
    <dbReference type="NCBI Taxonomy" id="6565"/>
    <lineage>
        <taxon>Eukaryota</taxon>
        <taxon>Metazoa</taxon>
        <taxon>Spiralia</taxon>
        <taxon>Lophotrochozoa</taxon>
        <taxon>Mollusca</taxon>
        <taxon>Bivalvia</taxon>
        <taxon>Autobranchia</taxon>
        <taxon>Pteriomorphia</taxon>
        <taxon>Ostreida</taxon>
        <taxon>Ostreoidea</taxon>
        <taxon>Ostreidae</taxon>
        <taxon>Crassostrea</taxon>
    </lineage>
</organism>
<feature type="repeat" description="NHL" evidence="2">
    <location>
        <begin position="207"/>
        <end position="250"/>
    </location>
</feature>
<dbReference type="OrthoDB" id="264520at2759"/>
<gene>
    <name evidence="4 5 6 7 8" type="primary">LOC111112214</name>
</gene>
<keyword evidence="1" id="KW-0677">Repeat</keyword>
<dbReference type="InterPro" id="IPR050952">
    <property type="entry name" value="TRIM-NHL_E3_ligases"/>
</dbReference>
<dbReference type="PANTHER" id="PTHR24104:SF59">
    <property type="entry name" value="TRIPARTITE MOTIF-CONTAINING PROTEIN 2-LIKE"/>
    <property type="match status" value="1"/>
</dbReference>
<dbReference type="InterPro" id="IPR011042">
    <property type="entry name" value="6-blade_b-propeller_TolB-like"/>
</dbReference>
<dbReference type="PROSITE" id="PS51125">
    <property type="entry name" value="NHL"/>
    <property type="match status" value="1"/>
</dbReference>
<dbReference type="GeneID" id="111112214"/>
<dbReference type="RefSeq" id="XP_022305328.1">
    <property type="nucleotide sequence ID" value="XM_022449620.1"/>
</dbReference>
<dbReference type="PANTHER" id="PTHR24104">
    <property type="entry name" value="E3 UBIQUITIN-PROTEIN LIGASE NHLRC1-RELATED"/>
    <property type="match status" value="1"/>
</dbReference>